<dbReference type="PANTHER" id="PTHR47506:SF1">
    <property type="entry name" value="HTH-TYPE TRANSCRIPTIONAL REGULATOR YJDC"/>
    <property type="match status" value="1"/>
</dbReference>
<evidence type="ECO:0000256" key="3">
    <source>
        <dbReference type="ARBA" id="ARBA00023163"/>
    </source>
</evidence>
<gene>
    <name evidence="6" type="ORF">DMB84_019165</name>
</gene>
<reference evidence="6 7" key="1">
    <citation type="submission" date="2018-11" db="EMBL/GenBank/DDBJ databases">
        <title>Draft genome sequences of proposed Pectobacterium aquaticum sp. nov. isolated in France from fresh water.</title>
        <authorList>
            <person name="Pedron J."/>
            <person name="Barny M.A."/>
        </authorList>
    </citation>
    <scope>NUCLEOTIDE SEQUENCE [LARGE SCALE GENOMIC DNA]</scope>
    <source>
        <strain evidence="6 7">A127-S21-F16</strain>
    </source>
</reference>
<accession>A0AA93AIU8</accession>
<organism evidence="6 7">
    <name type="scientific">Pectobacterium aquaticum</name>
    <dbReference type="NCBI Taxonomy" id="2204145"/>
    <lineage>
        <taxon>Bacteria</taxon>
        <taxon>Pseudomonadati</taxon>
        <taxon>Pseudomonadota</taxon>
        <taxon>Gammaproteobacteria</taxon>
        <taxon>Enterobacterales</taxon>
        <taxon>Pectobacteriaceae</taxon>
        <taxon>Pectobacterium</taxon>
    </lineage>
</organism>
<dbReference type="InterPro" id="IPR036271">
    <property type="entry name" value="Tet_transcr_reg_TetR-rel_C_sf"/>
</dbReference>
<dbReference type="Pfam" id="PF21993">
    <property type="entry name" value="TetR_C_13_2"/>
    <property type="match status" value="1"/>
</dbReference>
<dbReference type="Gene3D" id="1.10.10.60">
    <property type="entry name" value="Homeodomain-like"/>
    <property type="match status" value="1"/>
</dbReference>
<dbReference type="Gene3D" id="1.10.357.10">
    <property type="entry name" value="Tetracycline Repressor, domain 2"/>
    <property type="match status" value="1"/>
</dbReference>
<dbReference type="Proteomes" id="UP000256540">
    <property type="component" value="Unassembled WGS sequence"/>
</dbReference>
<evidence type="ECO:0000313" key="7">
    <source>
        <dbReference type="Proteomes" id="UP000256540"/>
    </source>
</evidence>
<protein>
    <submittedName>
        <fullName evidence="6">TetR/AcrR family transcriptional regulator</fullName>
    </submittedName>
</protein>
<dbReference type="RefSeq" id="WP_102119038.1">
    <property type="nucleotide sequence ID" value="NZ_CP086253.1"/>
</dbReference>
<dbReference type="Pfam" id="PF00440">
    <property type="entry name" value="TetR_N"/>
    <property type="match status" value="1"/>
</dbReference>
<dbReference type="InterPro" id="IPR009057">
    <property type="entry name" value="Homeodomain-like_sf"/>
</dbReference>
<evidence type="ECO:0000259" key="5">
    <source>
        <dbReference type="PROSITE" id="PS50977"/>
    </source>
</evidence>
<keyword evidence="2 4" id="KW-0238">DNA-binding</keyword>
<dbReference type="SUPFAM" id="SSF48498">
    <property type="entry name" value="Tetracyclin repressor-like, C-terminal domain"/>
    <property type="match status" value="1"/>
</dbReference>
<evidence type="ECO:0000256" key="2">
    <source>
        <dbReference type="ARBA" id="ARBA00023125"/>
    </source>
</evidence>
<dbReference type="InterPro" id="IPR001647">
    <property type="entry name" value="HTH_TetR"/>
</dbReference>
<keyword evidence="3" id="KW-0804">Transcription</keyword>
<dbReference type="AlphaFoldDB" id="A0AA93AIU8"/>
<proteinExistence type="predicted"/>
<dbReference type="PANTHER" id="PTHR47506">
    <property type="entry name" value="TRANSCRIPTIONAL REGULATORY PROTEIN"/>
    <property type="match status" value="1"/>
</dbReference>
<dbReference type="SUPFAM" id="SSF46689">
    <property type="entry name" value="Homeodomain-like"/>
    <property type="match status" value="1"/>
</dbReference>
<feature type="domain" description="HTH tetR-type" evidence="5">
    <location>
        <begin position="6"/>
        <end position="66"/>
    </location>
</feature>
<evidence type="ECO:0000256" key="1">
    <source>
        <dbReference type="ARBA" id="ARBA00023015"/>
    </source>
</evidence>
<feature type="DNA-binding region" description="H-T-H motif" evidence="4">
    <location>
        <begin position="29"/>
        <end position="48"/>
    </location>
</feature>
<dbReference type="InterPro" id="IPR054156">
    <property type="entry name" value="YxaF_TetR_C"/>
</dbReference>
<dbReference type="GO" id="GO:0003677">
    <property type="term" value="F:DNA binding"/>
    <property type="evidence" value="ECO:0007669"/>
    <property type="project" value="UniProtKB-UniRule"/>
</dbReference>
<evidence type="ECO:0000256" key="4">
    <source>
        <dbReference type="PROSITE-ProRule" id="PRU00335"/>
    </source>
</evidence>
<dbReference type="EMBL" id="QHJS02000086">
    <property type="protein sequence ID" value="RRO12406.1"/>
    <property type="molecule type" value="Genomic_DNA"/>
</dbReference>
<comment type="caution">
    <text evidence="6">The sequence shown here is derived from an EMBL/GenBank/DDBJ whole genome shotgun (WGS) entry which is preliminary data.</text>
</comment>
<dbReference type="PRINTS" id="PR00455">
    <property type="entry name" value="HTHTETR"/>
</dbReference>
<dbReference type="PROSITE" id="PS50977">
    <property type="entry name" value="HTH_TETR_2"/>
    <property type="match status" value="1"/>
</dbReference>
<name>A0AA93AIU8_9GAMM</name>
<keyword evidence="1" id="KW-0805">Transcription regulation</keyword>
<evidence type="ECO:0000313" key="6">
    <source>
        <dbReference type="EMBL" id="RRO12406.1"/>
    </source>
</evidence>
<sequence length="200" mass="22652">MAGIRQFDEEAIFEKAMDLFWNKGFSETSLQELAAVTGIQRGSLYNAYQSKEAFFLRVFEVHKNSLLAQMRVALDQPKLRDSIQSYFNFIINSMTIGEPARGCLSTKVALGSGVLDAPIREALQNMLDEIEQIFKTRLSRSEDQADLRVPADEAALLLLTFTRGLVVIERVYQDKVKLNMIAQLFINLLFGNATDHCTHR</sequence>